<dbReference type="KEGG" id="bze:COCCADRAFT_29915"/>
<dbReference type="HOGENOM" id="CLU_1377891_0_0_1"/>
<dbReference type="EMBL" id="KI964778">
    <property type="protein sequence ID" value="EUC28926.1"/>
    <property type="molecule type" value="Genomic_DNA"/>
</dbReference>
<evidence type="ECO:0000256" key="1">
    <source>
        <dbReference type="SAM" id="Phobius"/>
    </source>
</evidence>
<dbReference type="AlphaFoldDB" id="W6YCN1"/>
<keyword evidence="1" id="KW-0472">Membrane</keyword>
<dbReference type="OrthoDB" id="5055014at2759"/>
<dbReference type="Proteomes" id="UP000053841">
    <property type="component" value="Unassembled WGS sequence"/>
</dbReference>
<evidence type="ECO:0000313" key="3">
    <source>
        <dbReference type="Proteomes" id="UP000053841"/>
    </source>
</evidence>
<sequence>MIQIHSTKHEPDPTLAHSFLISFLLLHTIPWLRRTFRFSKLTSYLLNSLKSLLSPVPPSPILPTPSPPDTALHNGIPYISLTSAYHHTLRQSWTNDPTKLYLESCFDPDSPVNLATDYGIEGLCPVVKATEGDKFILRDGGGRYYLWDGWSGELRRFRERWTEGCRDKEEVVQGLVCEMTWAEADTDVVCRGRRGG</sequence>
<accession>W6YCN1</accession>
<protein>
    <submittedName>
        <fullName evidence="2">Uncharacterized protein</fullName>
    </submittedName>
</protein>
<dbReference type="RefSeq" id="XP_007716775.1">
    <property type="nucleotide sequence ID" value="XM_007718585.1"/>
</dbReference>
<feature type="transmembrane region" description="Helical" evidence="1">
    <location>
        <begin position="15"/>
        <end position="32"/>
    </location>
</feature>
<dbReference type="GeneID" id="19146650"/>
<name>W6YCN1_COCC2</name>
<gene>
    <name evidence="2" type="ORF">COCCADRAFT_29915</name>
</gene>
<proteinExistence type="predicted"/>
<keyword evidence="3" id="KW-1185">Reference proteome</keyword>
<evidence type="ECO:0000313" key="2">
    <source>
        <dbReference type="EMBL" id="EUC28926.1"/>
    </source>
</evidence>
<reference evidence="2 3" key="1">
    <citation type="journal article" date="2013" name="PLoS Genet.">
        <title>Comparative genome structure, secondary metabolite, and effector coding capacity across Cochliobolus pathogens.</title>
        <authorList>
            <person name="Condon B.J."/>
            <person name="Leng Y."/>
            <person name="Wu D."/>
            <person name="Bushley K.E."/>
            <person name="Ohm R.A."/>
            <person name="Otillar R."/>
            <person name="Martin J."/>
            <person name="Schackwitz W."/>
            <person name="Grimwood J."/>
            <person name="MohdZainudin N."/>
            <person name="Xue C."/>
            <person name="Wang R."/>
            <person name="Manning V.A."/>
            <person name="Dhillon B."/>
            <person name="Tu Z.J."/>
            <person name="Steffenson B.J."/>
            <person name="Salamov A."/>
            <person name="Sun H."/>
            <person name="Lowry S."/>
            <person name="LaButti K."/>
            <person name="Han J."/>
            <person name="Copeland A."/>
            <person name="Lindquist E."/>
            <person name="Barry K."/>
            <person name="Schmutz J."/>
            <person name="Baker S.E."/>
            <person name="Ciuffetti L.M."/>
            <person name="Grigoriev I.V."/>
            <person name="Zhong S."/>
            <person name="Turgeon B.G."/>
        </authorList>
    </citation>
    <scope>NUCLEOTIDE SEQUENCE [LARGE SCALE GENOMIC DNA]</scope>
    <source>
        <strain evidence="2 3">26-R-13</strain>
    </source>
</reference>
<keyword evidence="1" id="KW-1133">Transmembrane helix</keyword>
<organism evidence="2 3">
    <name type="scientific">Cochliobolus carbonum (strain 26-R-13)</name>
    <name type="common">Maize leaf spot fungus</name>
    <name type="synonym">Bipolaris zeicola</name>
    <dbReference type="NCBI Taxonomy" id="930089"/>
    <lineage>
        <taxon>Eukaryota</taxon>
        <taxon>Fungi</taxon>
        <taxon>Dikarya</taxon>
        <taxon>Ascomycota</taxon>
        <taxon>Pezizomycotina</taxon>
        <taxon>Dothideomycetes</taxon>
        <taxon>Pleosporomycetidae</taxon>
        <taxon>Pleosporales</taxon>
        <taxon>Pleosporineae</taxon>
        <taxon>Pleosporaceae</taxon>
        <taxon>Bipolaris</taxon>
    </lineage>
</organism>
<keyword evidence="1" id="KW-0812">Transmembrane</keyword>